<dbReference type="Gene3D" id="3.90.660.10">
    <property type="match status" value="1"/>
</dbReference>
<reference evidence="2 3" key="1">
    <citation type="submission" date="2024-09" db="EMBL/GenBank/DDBJ databases">
        <authorList>
            <person name="Sun Q."/>
            <person name="Mori K."/>
        </authorList>
    </citation>
    <scope>NUCLEOTIDE SEQUENCE [LARGE SCALE GENOMIC DNA]</scope>
    <source>
        <strain evidence="2 3">NCAIM B.02529</strain>
    </source>
</reference>
<dbReference type="Gene3D" id="3.50.50.60">
    <property type="entry name" value="FAD/NAD(P)-binding domain"/>
    <property type="match status" value="1"/>
</dbReference>
<proteinExistence type="predicted"/>
<dbReference type="InterPro" id="IPR002937">
    <property type="entry name" value="Amino_oxidase"/>
</dbReference>
<dbReference type="Proteomes" id="UP001589836">
    <property type="component" value="Unassembled WGS sequence"/>
</dbReference>
<organism evidence="2 3">
    <name type="scientific">Pontibacillus salicampi</name>
    <dbReference type="NCBI Taxonomy" id="1449801"/>
    <lineage>
        <taxon>Bacteria</taxon>
        <taxon>Bacillati</taxon>
        <taxon>Bacillota</taxon>
        <taxon>Bacilli</taxon>
        <taxon>Bacillales</taxon>
        <taxon>Bacillaceae</taxon>
        <taxon>Pontibacillus</taxon>
    </lineage>
</organism>
<keyword evidence="3" id="KW-1185">Reference proteome</keyword>
<accession>A0ABV6LPA5</accession>
<dbReference type="EMBL" id="JBHLTP010000010">
    <property type="protein sequence ID" value="MFC0524240.1"/>
    <property type="molecule type" value="Genomic_DNA"/>
</dbReference>
<gene>
    <name evidence="2" type="ORF">ACFFGV_11755</name>
</gene>
<evidence type="ECO:0000313" key="3">
    <source>
        <dbReference type="Proteomes" id="UP001589836"/>
    </source>
</evidence>
<dbReference type="SUPFAM" id="SSF51905">
    <property type="entry name" value="FAD/NAD(P)-binding domain"/>
    <property type="match status" value="1"/>
</dbReference>
<dbReference type="PANTHER" id="PTHR16128:SF5">
    <property type="entry name" value="FAD_NAD(P)-BINDING OXIDOREDUCTASE FAMILY PROTEIN"/>
    <property type="match status" value="1"/>
</dbReference>
<evidence type="ECO:0000313" key="2">
    <source>
        <dbReference type="EMBL" id="MFC0524240.1"/>
    </source>
</evidence>
<name>A0ABV6LPA5_9BACI</name>
<dbReference type="Pfam" id="PF01593">
    <property type="entry name" value="Amino_oxidase"/>
    <property type="match status" value="1"/>
</dbReference>
<comment type="caution">
    <text evidence="2">The sequence shown here is derived from an EMBL/GenBank/DDBJ whole genome shotgun (WGS) entry which is preliminary data.</text>
</comment>
<sequence length="328" mass="36586">MEETEVTIIGAGIAGVMAAKTLQQHGINHIRIVDKGRSVGGRMATRRIQNGQADHGAQFFTVRSKRLDRCVQDWLDKGWVRKWFGERYPRYTSVDGMNHLVKRIADQLPVSLSTKVTKIEERAGGFQLSTEKGDTWKTGALVITAPLPQALKLVESGNAIVNEQVLQALKDVTYDPALVGLVQLQNPTTFPINGYLAEGLGGDVERIVDHQKKGISDLPILSVYMKGSFSLTHFDEPEELVKEKIQQATSETIPWSEVLSFQLKKWRYAETSSVWKEPYVNLHEALPLLVAGEAFLHPSDQAERTRVESAFLSGLAAGEQIRTYFQKT</sequence>
<protein>
    <submittedName>
        <fullName evidence="2">NAD(P)/FAD-dependent oxidoreductase</fullName>
    </submittedName>
</protein>
<dbReference type="PANTHER" id="PTHR16128">
    <property type="entry name" value="FAD/NAD(P)-BINDING OXIDOREDUCTASE FAMILY PROTEIN"/>
    <property type="match status" value="1"/>
</dbReference>
<evidence type="ECO:0000259" key="1">
    <source>
        <dbReference type="Pfam" id="PF01593"/>
    </source>
</evidence>
<dbReference type="Pfam" id="PF13450">
    <property type="entry name" value="NAD_binding_8"/>
    <property type="match status" value="1"/>
</dbReference>
<feature type="domain" description="Amine oxidase" evidence="1">
    <location>
        <begin position="91"/>
        <end position="320"/>
    </location>
</feature>
<dbReference type="RefSeq" id="WP_377348021.1">
    <property type="nucleotide sequence ID" value="NZ_JBHLTP010000010.1"/>
</dbReference>
<dbReference type="InterPro" id="IPR036188">
    <property type="entry name" value="FAD/NAD-bd_sf"/>
</dbReference>